<comment type="catalytic activity">
    <reaction evidence="8">
        <text>O-acetyl-L-serine + hydrogen sulfide = L-cysteine + acetate</text>
        <dbReference type="Rhea" id="RHEA:14829"/>
        <dbReference type="ChEBI" id="CHEBI:29919"/>
        <dbReference type="ChEBI" id="CHEBI:30089"/>
        <dbReference type="ChEBI" id="CHEBI:35235"/>
        <dbReference type="ChEBI" id="CHEBI:58340"/>
        <dbReference type="EC" id="2.5.1.47"/>
    </reaction>
</comment>
<dbReference type="EMBL" id="JACXWD010000039">
    <property type="protein sequence ID" value="MBD3868685.1"/>
    <property type="molecule type" value="Genomic_DNA"/>
</dbReference>
<accession>A0A8J7C220</accession>
<dbReference type="Proteomes" id="UP000648239">
    <property type="component" value="Unassembled WGS sequence"/>
</dbReference>
<sequence>MESVHSRRFHGLTRLIGNTPLLVLDFTFRGESRRLYAKAENLNMTGSIKDRMALHILRQGAALGLLEPGAPIFEATSGNTGISVCGIGRALGHPVTIFMPDWMSRERIDLIRSFGAEVRLVSRDEGGFLGSIEMAEEAARKTPGSFLPRQFSNRDNIAAHEETTGPEIWWQLRFHGLKPDAFLAGVGTGGTIMGVGNDLRQRHPSVRLHPLEPANSPTMSTGHRVGKHRIQGISDEFIPPIVDLSKLDDVIGVDDGDSILMAQQLAGRLGLGVGISSGANFLGALKVQNELGKDAVVVTVFPDDNKKYLSTDLLREEPAGDGFLSPDVTLDSFDAFKRVCHTCCDPADCAQTKPLTIEEEQELALPPCVRRI</sequence>
<comment type="caution">
    <text evidence="10">The sequence shown here is derived from an EMBL/GenBank/DDBJ whole genome shotgun (WGS) entry which is preliminary data.</text>
</comment>
<evidence type="ECO:0000256" key="2">
    <source>
        <dbReference type="ARBA" id="ARBA00007103"/>
    </source>
</evidence>
<evidence type="ECO:0000256" key="5">
    <source>
        <dbReference type="ARBA" id="ARBA00022679"/>
    </source>
</evidence>
<dbReference type="InterPro" id="IPR050214">
    <property type="entry name" value="Cys_Synth/Cystath_Beta-Synth"/>
</dbReference>
<dbReference type="CDD" id="cd01561">
    <property type="entry name" value="CBS_like"/>
    <property type="match status" value="1"/>
</dbReference>
<gene>
    <name evidence="10" type="ORF">IFK94_11220</name>
</gene>
<dbReference type="GO" id="GO:0004124">
    <property type="term" value="F:cysteine synthase activity"/>
    <property type="evidence" value="ECO:0007669"/>
    <property type="project" value="UniProtKB-EC"/>
</dbReference>
<keyword evidence="4" id="KW-0028">Amino-acid biosynthesis</keyword>
<comment type="similarity">
    <text evidence="2">Belongs to the cysteine synthase/cystathionine beta-synthase family.</text>
</comment>
<dbReference type="Gene3D" id="3.40.50.1100">
    <property type="match status" value="2"/>
</dbReference>
<evidence type="ECO:0000259" key="9">
    <source>
        <dbReference type="Pfam" id="PF00291"/>
    </source>
</evidence>
<proteinExistence type="inferred from homology"/>
<keyword evidence="6" id="KW-0663">Pyridoxal phosphate</keyword>
<dbReference type="PANTHER" id="PTHR10314">
    <property type="entry name" value="CYSTATHIONINE BETA-SYNTHASE"/>
    <property type="match status" value="1"/>
</dbReference>
<dbReference type="InterPro" id="IPR036052">
    <property type="entry name" value="TrpB-like_PALP_sf"/>
</dbReference>
<evidence type="ECO:0000256" key="8">
    <source>
        <dbReference type="ARBA" id="ARBA00047931"/>
    </source>
</evidence>
<evidence type="ECO:0000256" key="3">
    <source>
        <dbReference type="ARBA" id="ARBA00012681"/>
    </source>
</evidence>
<dbReference type="Pfam" id="PF00291">
    <property type="entry name" value="PALP"/>
    <property type="match status" value="1"/>
</dbReference>
<keyword evidence="5" id="KW-0808">Transferase</keyword>
<dbReference type="InterPro" id="IPR001926">
    <property type="entry name" value="TrpB-like_PALP"/>
</dbReference>
<evidence type="ECO:0000313" key="10">
    <source>
        <dbReference type="EMBL" id="MBD3868685.1"/>
    </source>
</evidence>
<reference evidence="10 11" key="1">
    <citation type="submission" date="2020-08" db="EMBL/GenBank/DDBJ databases">
        <title>Acidobacteriota in marine sediments use diverse sulfur dissimilation pathways.</title>
        <authorList>
            <person name="Wasmund K."/>
        </authorList>
    </citation>
    <scope>NUCLEOTIDE SEQUENCE [LARGE SCALE GENOMIC DNA]</scope>
    <source>
        <strain evidence="10">MAG AM4</strain>
    </source>
</reference>
<organism evidence="10 11">
    <name type="scientific">Candidatus Polarisedimenticola svalbardensis</name>
    <dbReference type="NCBI Taxonomy" id="2886004"/>
    <lineage>
        <taxon>Bacteria</taxon>
        <taxon>Pseudomonadati</taxon>
        <taxon>Acidobacteriota</taxon>
        <taxon>Candidatus Polarisedimenticolia</taxon>
        <taxon>Candidatus Polarisedimenticolales</taxon>
        <taxon>Candidatus Polarisedimenticolaceae</taxon>
        <taxon>Candidatus Polarisedimenticola</taxon>
    </lineage>
</organism>
<protein>
    <recommendedName>
        <fullName evidence="3">cysteine synthase</fullName>
        <ecNumber evidence="3">2.5.1.47</ecNumber>
    </recommendedName>
</protein>
<evidence type="ECO:0000256" key="6">
    <source>
        <dbReference type="ARBA" id="ARBA00022898"/>
    </source>
</evidence>
<name>A0A8J7C220_9BACT</name>
<dbReference type="EC" id="2.5.1.47" evidence="3"/>
<dbReference type="SUPFAM" id="SSF53686">
    <property type="entry name" value="Tryptophan synthase beta subunit-like PLP-dependent enzymes"/>
    <property type="match status" value="1"/>
</dbReference>
<keyword evidence="7" id="KW-0198">Cysteine biosynthesis</keyword>
<feature type="domain" description="Tryptophan synthase beta chain-like PALP" evidence="9">
    <location>
        <begin position="13"/>
        <end position="303"/>
    </location>
</feature>
<evidence type="ECO:0000256" key="4">
    <source>
        <dbReference type="ARBA" id="ARBA00022605"/>
    </source>
</evidence>
<dbReference type="FunFam" id="3.40.50.1100:FF:000006">
    <property type="entry name" value="Cysteine synthase"/>
    <property type="match status" value="1"/>
</dbReference>
<evidence type="ECO:0000313" key="11">
    <source>
        <dbReference type="Proteomes" id="UP000648239"/>
    </source>
</evidence>
<evidence type="ECO:0000256" key="7">
    <source>
        <dbReference type="ARBA" id="ARBA00023192"/>
    </source>
</evidence>
<comment type="cofactor">
    <cofactor evidence="1">
        <name>pyridoxal 5'-phosphate</name>
        <dbReference type="ChEBI" id="CHEBI:597326"/>
    </cofactor>
</comment>
<dbReference type="AlphaFoldDB" id="A0A8J7C220"/>
<evidence type="ECO:0000256" key="1">
    <source>
        <dbReference type="ARBA" id="ARBA00001933"/>
    </source>
</evidence>